<evidence type="ECO:0000313" key="2">
    <source>
        <dbReference type="Proteomes" id="UP000058857"/>
    </source>
</evidence>
<dbReference type="Proteomes" id="UP000058857">
    <property type="component" value="Chromosome 1"/>
</dbReference>
<dbReference type="AlphaFoldDB" id="A0A0S2IR64"/>
<gene>
    <name evidence="1" type="ORF">LBBP_01865</name>
</gene>
<dbReference type="EMBL" id="CP012029">
    <property type="protein sequence ID" value="ALO26144.1"/>
    <property type="molecule type" value="Genomic_DNA"/>
</dbReference>
<name>A0A0S2IR64_LEPBO</name>
<accession>A0A0S2IR64</accession>
<reference evidence="1 2" key="1">
    <citation type="journal article" date="2015" name="PLoS Negl. Trop. Dis.">
        <title>Distribution of Plasmids in Distinct Leptospira Pathogenic Species.</title>
        <authorList>
            <person name="Wang Y."/>
            <person name="Zhuang X."/>
            <person name="Zhong Y."/>
            <person name="Zhang C."/>
            <person name="Zhang Y."/>
            <person name="Zeng L."/>
            <person name="Zhu Y."/>
            <person name="He P."/>
            <person name="Dong K."/>
            <person name="Pal U."/>
            <person name="Guo X."/>
            <person name="Qin J."/>
        </authorList>
    </citation>
    <scope>NUCLEOTIDE SEQUENCE [LARGE SCALE GENOMIC DNA]</scope>
    <source>
        <strain evidence="1 2">56604</strain>
    </source>
</reference>
<organism evidence="1">
    <name type="scientific">Leptospira borgpetersenii serovar Ballum</name>
    <dbReference type="NCBI Taxonomy" id="280505"/>
    <lineage>
        <taxon>Bacteria</taxon>
        <taxon>Pseudomonadati</taxon>
        <taxon>Spirochaetota</taxon>
        <taxon>Spirochaetia</taxon>
        <taxon>Leptospirales</taxon>
        <taxon>Leptospiraceae</taxon>
        <taxon>Leptospira</taxon>
    </lineage>
</organism>
<dbReference type="AntiFam" id="ANF00053">
    <property type="entry name" value="Translation of DNA repeat"/>
</dbReference>
<dbReference type="PATRIC" id="fig|280505.15.peg.1828"/>
<evidence type="ECO:0000313" key="1">
    <source>
        <dbReference type="EMBL" id="ALO26144.1"/>
    </source>
</evidence>
<proteinExistence type="predicted"/>
<protein>
    <submittedName>
        <fullName evidence="1">Uncharacterized protein</fullName>
    </submittedName>
</protein>
<sequence length="60" mass="6932">MSFGNKLETNSRKNLGFFDSIFKPNTIELLKNSMIQINKIASNIHFNAAETDRELIFQQL</sequence>